<dbReference type="Proteomes" id="UP000198670">
    <property type="component" value="Unassembled WGS sequence"/>
</dbReference>
<evidence type="ECO:0000313" key="2">
    <source>
        <dbReference type="Proteomes" id="UP000198670"/>
    </source>
</evidence>
<dbReference type="AlphaFoldDB" id="A0A1I3PI66"/>
<organism evidence="1 2">
    <name type="scientific">Parapedobacter indicus</name>
    <dbReference type="NCBI Taxonomy" id="1477437"/>
    <lineage>
        <taxon>Bacteria</taxon>
        <taxon>Pseudomonadati</taxon>
        <taxon>Bacteroidota</taxon>
        <taxon>Sphingobacteriia</taxon>
        <taxon>Sphingobacteriales</taxon>
        <taxon>Sphingobacteriaceae</taxon>
        <taxon>Parapedobacter</taxon>
    </lineage>
</organism>
<gene>
    <name evidence="1" type="ORF">SAMN05444682_10853</name>
</gene>
<name>A0A1I3PI66_9SPHI</name>
<proteinExistence type="predicted"/>
<protein>
    <submittedName>
        <fullName evidence="1">Uncharacterized protein</fullName>
    </submittedName>
</protein>
<dbReference type="EMBL" id="FOQO01000008">
    <property type="protein sequence ID" value="SFJ21081.1"/>
    <property type="molecule type" value="Genomic_DNA"/>
</dbReference>
<sequence length="97" mass="11238">MFHIYLSNVAAKVYSEMGIIYKMQRNEELCIRPNQNYISTFNVGRCNSFNVVQKNTSLLCFRPATKIGFVTLNRVATSYQVTDKSLNCSKSQEEFMY</sequence>
<evidence type="ECO:0000313" key="1">
    <source>
        <dbReference type="EMBL" id="SFJ21081.1"/>
    </source>
</evidence>
<reference evidence="1 2" key="1">
    <citation type="submission" date="2016-10" db="EMBL/GenBank/DDBJ databases">
        <authorList>
            <person name="de Groot N.N."/>
        </authorList>
    </citation>
    <scope>NUCLEOTIDE SEQUENCE [LARGE SCALE GENOMIC DNA]</scope>
    <source>
        <strain evidence="1 2">RK1</strain>
    </source>
</reference>
<dbReference type="STRING" id="1477437.SAMN05444682_10853"/>
<keyword evidence="2" id="KW-1185">Reference proteome</keyword>
<accession>A0A1I3PI66</accession>